<evidence type="ECO:0008006" key="4">
    <source>
        <dbReference type="Google" id="ProtNLM"/>
    </source>
</evidence>
<sequence length="94" mass="10460">MSHSSDTDPSDARARELSRQRQEQMSRFFVAFAVVEGLLLAVSVIAIYVLELIDPELGVWVLIGIGVLGGTVLSTYILSTNRRNRRELDKPDLS</sequence>
<organism evidence="2 3">
    <name type="scientific">Brachybacterium tyrofermentans</name>
    <dbReference type="NCBI Taxonomy" id="47848"/>
    <lineage>
        <taxon>Bacteria</taxon>
        <taxon>Bacillati</taxon>
        <taxon>Actinomycetota</taxon>
        <taxon>Actinomycetes</taxon>
        <taxon>Micrococcales</taxon>
        <taxon>Dermabacteraceae</taxon>
        <taxon>Brachybacterium</taxon>
    </lineage>
</organism>
<feature type="transmembrane region" description="Helical" evidence="1">
    <location>
        <begin position="28"/>
        <end position="51"/>
    </location>
</feature>
<protein>
    <recommendedName>
        <fullName evidence="4">AtpZ/AtpI family protein</fullName>
    </recommendedName>
</protein>
<evidence type="ECO:0000313" key="3">
    <source>
        <dbReference type="Proteomes" id="UP001595937"/>
    </source>
</evidence>
<dbReference type="RefSeq" id="WP_343923451.1">
    <property type="nucleotide sequence ID" value="NZ_BAAAIR010000033.1"/>
</dbReference>
<keyword evidence="1" id="KW-0472">Membrane</keyword>
<evidence type="ECO:0000256" key="1">
    <source>
        <dbReference type="SAM" id="Phobius"/>
    </source>
</evidence>
<accession>A0ABW0FJE8</accession>
<keyword evidence="1" id="KW-0812">Transmembrane</keyword>
<feature type="transmembrane region" description="Helical" evidence="1">
    <location>
        <begin position="57"/>
        <end position="78"/>
    </location>
</feature>
<dbReference type="EMBL" id="JBHSLN010000087">
    <property type="protein sequence ID" value="MFC5299327.1"/>
    <property type="molecule type" value="Genomic_DNA"/>
</dbReference>
<evidence type="ECO:0000313" key="2">
    <source>
        <dbReference type="EMBL" id="MFC5299327.1"/>
    </source>
</evidence>
<reference evidence="3" key="1">
    <citation type="journal article" date="2019" name="Int. J. Syst. Evol. Microbiol.">
        <title>The Global Catalogue of Microorganisms (GCM) 10K type strain sequencing project: providing services to taxonomists for standard genome sequencing and annotation.</title>
        <authorList>
            <consortium name="The Broad Institute Genomics Platform"/>
            <consortium name="The Broad Institute Genome Sequencing Center for Infectious Disease"/>
            <person name="Wu L."/>
            <person name="Ma J."/>
        </authorList>
    </citation>
    <scope>NUCLEOTIDE SEQUENCE [LARGE SCALE GENOMIC DNA]</scope>
    <source>
        <strain evidence="3">CGMCC 1.16455</strain>
    </source>
</reference>
<dbReference type="Proteomes" id="UP001595937">
    <property type="component" value="Unassembled WGS sequence"/>
</dbReference>
<comment type="caution">
    <text evidence="2">The sequence shown here is derived from an EMBL/GenBank/DDBJ whole genome shotgun (WGS) entry which is preliminary data.</text>
</comment>
<dbReference type="GeneID" id="303296980"/>
<proteinExistence type="predicted"/>
<keyword evidence="1" id="KW-1133">Transmembrane helix</keyword>
<name>A0ABW0FJE8_9MICO</name>
<keyword evidence="3" id="KW-1185">Reference proteome</keyword>
<gene>
    <name evidence="2" type="ORF">ACFPK8_17560</name>
</gene>